<comment type="caution">
    <text evidence="6">The sequence shown here is derived from an EMBL/GenBank/DDBJ whole genome shotgun (WGS) entry which is preliminary data.</text>
</comment>
<dbReference type="PANTHER" id="PTHR30367:SF6">
    <property type="entry name" value="SECRETION PROTEIN-RELATED"/>
    <property type="match status" value="1"/>
</dbReference>
<dbReference type="Gene3D" id="2.40.30.170">
    <property type="match status" value="1"/>
</dbReference>
<dbReference type="EMBL" id="PKUS01000046">
    <property type="protein sequence ID" value="PLW66833.1"/>
    <property type="molecule type" value="Genomic_DNA"/>
</dbReference>
<gene>
    <name evidence="6" type="ORF">C0039_19845</name>
</gene>
<evidence type="ECO:0000259" key="4">
    <source>
        <dbReference type="Pfam" id="PF25876"/>
    </source>
</evidence>
<dbReference type="InterPro" id="IPR058625">
    <property type="entry name" value="MdtA-like_BSH"/>
</dbReference>
<dbReference type="PANTHER" id="PTHR30367">
    <property type="entry name" value="P-HYDROXYBENZOIC ACID EFFLUX PUMP SUBUNIT AAEA-RELATED"/>
    <property type="match status" value="1"/>
</dbReference>
<dbReference type="InterPro" id="IPR050393">
    <property type="entry name" value="MFP_Efflux_Pump"/>
</dbReference>
<dbReference type="InterPro" id="IPR058624">
    <property type="entry name" value="MdtA-like_HH"/>
</dbReference>
<comment type="subcellular location">
    <subcellularLocation>
        <location evidence="1">Membrane</location>
        <topology evidence="1">Single-pass membrane protein</topology>
    </subcellularLocation>
</comment>
<keyword evidence="3" id="KW-1133">Transmembrane helix</keyword>
<keyword evidence="7" id="KW-1185">Reference proteome</keyword>
<evidence type="ECO:0000313" key="7">
    <source>
        <dbReference type="Proteomes" id="UP000235005"/>
    </source>
</evidence>
<dbReference type="OrthoDB" id="286173at2"/>
<keyword evidence="3" id="KW-0472">Membrane</keyword>
<dbReference type="SUPFAM" id="SSF111369">
    <property type="entry name" value="HlyD-like secretion proteins"/>
    <property type="match status" value="1"/>
</dbReference>
<feature type="domain" description="Multidrug resistance protein MdtA-like alpha-helical hairpin" evidence="4">
    <location>
        <begin position="104"/>
        <end position="170"/>
    </location>
</feature>
<dbReference type="NCBIfam" id="TIGR01730">
    <property type="entry name" value="RND_mfp"/>
    <property type="match status" value="1"/>
</dbReference>
<dbReference type="Proteomes" id="UP000235005">
    <property type="component" value="Unassembled WGS sequence"/>
</dbReference>
<proteinExistence type="inferred from homology"/>
<protein>
    <submittedName>
        <fullName evidence="6">Uncharacterized protein</fullName>
    </submittedName>
</protein>
<dbReference type="GO" id="GO:0022857">
    <property type="term" value="F:transmembrane transporter activity"/>
    <property type="evidence" value="ECO:0007669"/>
    <property type="project" value="InterPro"/>
</dbReference>
<reference evidence="6 7" key="1">
    <citation type="submission" date="2018-01" db="EMBL/GenBank/DDBJ databases">
        <title>The draft genome sequence of Halioglobus lutimaris HF004.</title>
        <authorList>
            <person name="Du Z.-J."/>
            <person name="Shi M.-J."/>
        </authorList>
    </citation>
    <scope>NUCLEOTIDE SEQUENCE [LARGE SCALE GENOMIC DNA]</scope>
    <source>
        <strain evidence="6 7">HF004</strain>
    </source>
</reference>
<feature type="domain" description="Multidrug resistance protein MdtA-like barrel-sandwich hybrid" evidence="5">
    <location>
        <begin position="67"/>
        <end position="198"/>
    </location>
</feature>
<dbReference type="RefSeq" id="WP_101519087.1">
    <property type="nucleotide sequence ID" value="NZ_PKUS01000046.1"/>
</dbReference>
<evidence type="ECO:0000313" key="6">
    <source>
        <dbReference type="EMBL" id="PLW66833.1"/>
    </source>
</evidence>
<feature type="transmembrane region" description="Helical" evidence="3">
    <location>
        <begin position="30"/>
        <end position="51"/>
    </location>
</feature>
<evidence type="ECO:0000256" key="2">
    <source>
        <dbReference type="ARBA" id="ARBA00009477"/>
    </source>
</evidence>
<dbReference type="Pfam" id="PF25876">
    <property type="entry name" value="HH_MFP_RND"/>
    <property type="match status" value="1"/>
</dbReference>
<dbReference type="Pfam" id="PF25917">
    <property type="entry name" value="BSH_RND"/>
    <property type="match status" value="1"/>
</dbReference>
<organism evidence="6 7">
    <name type="scientific">Pseudohalioglobus lutimaris</name>
    <dbReference type="NCBI Taxonomy" id="1737061"/>
    <lineage>
        <taxon>Bacteria</taxon>
        <taxon>Pseudomonadati</taxon>
        <taxon>Pseudomonadota</taxon>
        <taxon>Gammaproteobacteria</taxon>
        <taxon>Cellvibrionales</taxon>
        <taxon>Halieaceae</taxon>
        <taxon>Pseudohalioglobus</taxon>
    </lineage>
</organism>
<dbReference type="InterPro" id="IPR006143">
    <property type="entry name" value="RND_pump_MFP"/>
</dbReference>
<keyword evidence="3" id="KW-0812">Transmembrane</keyword>
<dbReference type="GO" id="GO:0016020">
    <property type="term" value="C:membrane"/>
    <property type="evidence" value="ECO:0007669"/>
    <property type="project" value="InterPro"/>
</dbReference>
<name>A0A2N5WX68_9GAMM</name>
<evidence type="ECO:0000256" key="3">
    <source>
        <dbReference type="SAM" id="Phobius"/>
    </source>
</evidence>
<dbReference type="Gene3D" id="1.10.287.470">
    <property type="entry name" value="Helix hairpin bin"/>
    <property type="match status" value="1"/>
</dbReference>
<evidence type="ECO:0000256" key="1">
    <source>
        <dbReference type="ARBA" id="ARBA00004167"/>
    </source>
</evidence>
<sequence length="330" mass="35448">MIAFISICYAGLYVLIFNKLGLLRKTVGNIAAFAGVGVAIIAAVVIVWYTFSPMSGDARMFRYIIPIVPNVRGEVVEVPVTPNQVVPRGETLFKIDPEPFEITVRQLEAQIALHQADLRLAEVNVERAQSLLKVQAAAQVDLDIWTANKDKALAAIDSATAQLDNAKWQLGETIVTAPYEGYVINLQLRPGAVVSSVPAASPMAFVSRESNPVLASFSQSSVRHIALGDEADVVFTNVPGRTFSGKVVRIVGIGSQAQMSATSQLPTFTGAPANDRWAVAVELDDEDFAAQLPQGAGGTMAIYTERGKPVHVISKVAIRMNAWLGYLTSP</sequence>
<evidence type="ECO:0000259" key="5">
    <source>
        <dbReference type="Pfam" id="PF25917"/>
    </source>
</evidence>
<accession>A0A2N5WX68</accession>
<dbReference type="Gene3D" id="2.40.50.100">
    <property type="match status" value="1"/>
</dbReference>
<comment type="similarity">
    <text evidence="2">Belongs to the membrane fusion protein (MFP) (TC 8.A.1) family.</text>
</comment>
<dbReference type="AlphaFoldDB" id="A0A2N5WX68"/>